<protein>
    <submittedName>
        <fullName evidence="1">Uncharacterized protein</fullName>
    </submittedName>
</protein>
<comment type="caution">
    <text evidence="1">The sequence shown here is derived from an EMBL/GenBank/DDBJ whole genome shotgun (WGS) entry which is preliminary data.</text>
</comment>
<dbReference type="EMBL" id="NWGY01000001">
    <property type="protein sequence ID" value="MDV3662484.1"/>
    <property type="molecule type" value="Genomic_DNA"/>
</dbReference>
<gene>
    <name evidence="1" type="ORF">CMU51_00215</name>
</gene>
<evidence type="ECO:0000313" key="2">
    <source>
        <dbReference type="Proteomes" id="UP001189000"/>
    </source>
</evidence>
<proteinExistence type="predicted"/>
<name>A0AAE4T3B9_9FLAO</name>
<dbReference type="Proteomes" id="UP001189000">
    <property type="component" value="Unassembled WGS sequence"/>
</dbReference>
<dbReference type="AlphaFoldDB" id="A0AAE4T3B9"/>
<evidence type="ECO:0000313" key="1">
    <source>
        <dbReference type="EMBL" id="MDV3662484.1"/>
    </source>
</evidence>
<organism evidence="1 2">
    <name type="scientific">Elizabethkingia anophelis</name>
    <dbReference type="NCBI Taxonomy" id="1117645"/>
    <lineage>
        <taxon>Bacteria</taxon>
        <taxon>Pseudomonadati</taxon>
        <taxon>Bacteroidota</taxon>
        <taxon>Flavobacteriia</taxon>
        <taxon>Flavobacteriales</taxon>
        <taxon>Weeksellaceae</taxon>
        <taxon>Elizabethkingia</taxon>
    </lineage>
</organism>
<sequence>MQREANSYLKMKDYFENLTKQSNFLNSFVGYFQRELITKDSNDQLDEPYLAIFGYSLGLSGPEQNTISVRKIRFAIMYNNVAEDDFIKQYEAVDNAEKLSLKVLARIRWDASKEDHFLYNAFMKESVQIEPTELNLKSFGAECYLELKNSQSLKLEADDWKDIDNICS</sequence>
<reference evidence="1" key="1">
    <citation type="submission" date="2023-02" db="EMBL/GenBank/DDBJ databases">
        <title>Elizabethkingia anophelis draft genomes.</title>
        <authorList>
            <person name="Nicholson A.C."/>
            <person name="Whitney A.M."/>
            <person name="Humrighouse B.W."/>
            <person name="Villarma A."/>
            <person name="Bell M."/>
            <person name="Mcquiston J."/>
        </authorList>
    </citation>
    <scope>NUCLEOTIDE SEQUENCE</scope>
    <source>
        <strain evidence="1">B4955</strain>
    </source>
</reference>
<accession>A0AAE4T3B9</accession>